<proteinExistence type="predicted"/>
<name>X1H7T0_9ZZZZ</name>
<comment type="caution">
    <text evidence="1">The sequence shown here is derived from an EMBL/GenBank/DDBJ whole genome shotgun (WGS) entry which is preliminary data.</text>
</comment>
<dbReference type="EMBL" id="BARU01033334">
    <property type="protein sequence ID" value="GAH66256.1"/>
    <property type="molecule type" value="Genomic_DNA"/>
</dbReference>
<dbReference type="AlphaFoldDB" id="X1H7T0"/>
<organism evidence="1">
    <name type="scientific">marine sediment metagenome</name>
    <dbReference type="NCBI Taxonomy" id="412755"/>
    <lineage>
        <taxon>unclassified sequences</taxon>
        <taxon>metagenomes</taxon>
        <taxon>ecological metagenomes</taxon>
    </lineage>
</organism>
<feature type="non-terminal residue" evidence="1">
    <location>
        <position position="108"/>
    </location>
</feature>
<reference evidence="1" key="1">
    <citation type="journal article" date="2014" name="Front. Microbiol.">
        <title>High frequency of phylogenetically diverse reductive dehalogenase-homologous genes in deep subseafloor sedimentary metagenomes.</title>
        <authorList>
            <person name="Kawai M."/>
            <person name="Futagami T."/>
            <person name="Toyoda A."/>
            <person name="Takaki Y."/>
            <person name="Nishi S."/>
            <person name="Hori S."/>
            <person name="Arai W."/>
            <person name="Tsubouchi T."/>
            <person name="Morono Y."/>
            <person name="Uchiyama I."/>
            <person name="Ito T."/>
            <person name="Fujiyama A."/>
            <person name="Inagaki F."/>
            <person name="Takami H."/>
        </authorList>
    </citation>
    <scope>NUCLEOTIDE SEQUENCE</scope>
    <source>
        <strain evidence="1">Expedition CK06-06</strain>
    </source>
</reference>
<evidence type="ECO:0000313" key="1">
    <source>
        <dbReference type="EMBL" id="GAH66256.1"/>
    </source>
</evidence>
<protein>
    <submittedName>
        <fullName evidence="1">Uncharacterized protein</fullName>
    </submittedName>
</protein>
<sequence>MKKWIIVFYVVFFLSPGTFSQSESVDLGNNLSNLYRLSDAKTRSISPENFTGEKGKGGMATLEEGSAAAVARELGQGWKVNPYVNIASNSTFVLAEIVGPGAIQHIWM</sequence>
<accession>X1H7T0</accession>
<gene>
    <name evidence="1" type="ORF">S03H2_52477</name>
</gene>